<evidence type="ECO:0008006" key="5">
    <source>
        <dbReference type="Google" id="ProtNLM"/>
    </source>
</evidence>
<dbReference type="EMBL" id="RBIM01000006">
    <property type="protein sequence ID" value="RKQ95467.1"/>
    <property type="molecule type" value="Genomic_DNA"/>
</dbReference>
<evidence type="ECO:0000256" key="2">
    <source>
        <dbReference type="SAM" id="SignalP"/>
    </source>
</evidence>
<gene>
    <name evidence="3" type="ORF">C7435_2570</name>
</gene>
<dbReference type="OrthoDB" id="9812956at2"/>
<dbReference type="PROSITE" id="PS51257">
    <property type="entry name" value="PROKAR_LIPOPROTEIN"/>
    <property type="match status" value="1"/>
</dbReference>
<keyword evidence="2" id="KW-0732">Signal</keyword>
<accession>A0A495D1R9</accession>
<name>A0A495D1R9_9PROT</name>
<feature type="region of interest" description="Disordered" evidence="1">
    <location>
        <begin position="26"/>
        <end position="69"/>
    </location>
</feature>
<dbReference type="RefSeq" id="WP_121211986.1">
    <property type="nucleotide sequence ID" value="NZ_RBIM01000006.1"/>
</dbReference>
<protein>
    <recommendedName>
        <fullName evidence="5">Lipoprotein</fullName>
    </recommendedName>
</protein>
<feature type="chain" id="PRO_5019817158" description="Lipoprotein" evidence="2">
    <location>
        <begin position="27"/>
        <end position="214"/>
    </location>
</feature>
<comment type="caution">
    <text evidence="3">The sequence shown here is derived from an EMBL/GenBank/DDBJ whole genome shotgun (WGS) entry which is preliminary data.</text>
</comment>
<dbReference type="InterPro" id="IPR021727">
    <property type="entry name" value="DUF3299"/>
</dbReference>
<feature type="signal peptide" evidence="2">
    <location>
        <begin position="1"/>
        <end position="26"/>
    </location>
</feature>
<proteinExistence type="predicted"/>
<dbReference type="Pfam" id="PF11736">
    <property type="entry name" value="DUF3299"/>
    <property type="match status" value="1"/>
</dbReference>
<dbReference type="Gene3D" id="2.40.50.870">
    <property type="entry name" value="Protein of unknown function (DUF3299)"/>
    <property type="match status" value="1"/>
</dbReference>
<evidence type="ECO:0000313" key="3">
    <source>
        <dbReference type="EMBL" id="RKQ95467.1"/>
    </source>
</evidence>
<feature type="compositionally biased region" description="Low complexity" evidence="1">
    <location>
        <begin position="31"/>
        <end position="45"/>
    </location>
</feature>
<organism evidence="3 4">
    <name type="scientific">Maricaulis maris</name>
    <dbReference type="NCBI Taxonomy" id="74318"/>
    <lineage>
        <taxon>Bacteria</taxon>
        <taxon>Pseudomonadati</taxon>
        <taxon>Pseudomonadota</taxon>
        <taxon>Alphaproteobacteria</taxon>
        <taxon>Maricaulales</taxon>
        <taxon>Maricaulaceae</taxon>
        <taxon>Maricaulis</taxon>
    </lineage>
</organism>
<dbReference type="Proteomes" id="UP000273675">
    <property type="component" value="Unassembled WGS sequence"/>
</dbReference>
<reference evidence="3 4" key="1">
    <citation type="submission" date="2018-10" db="EMBL/GenBank/DDBJ databases">
        <title>Genomic Encyclopedia of Type Strains, Phase IV (KMG-IV): sequencing the most valuable type-strain genomes for metagenomic binning, comparative biology and taxonomic classification.</title>
        <authorList>
            <person name="Goeker M."/>
        </authorList>
    </citation>
    <scope>NUCLEOTIDE SEQUENCE [LARGE SCALE GENOMIC DNA]</scope>
    <source>
        <strain evidence="3 4">DSM 4734</strain>
    </source>
</reference>
<sequence length="214" mass="23236">MIQSFRIVAITLALAACGANSDDASAAPDEVVAASQQAASQANSVDDNAPLHATPPPPGPRLPSPDENGITTINWDDLLPEGELERIEELYNASSAIMEMNHFGGQMMQIGTFNVEEGLIGRTVRMPGYILPLDYQPGGDITEFLLVPYFGACIHTPPPPPNQIVYVTAAEPVRVERLWAAVWVTGQLSSDRHINELGDAAYTMELISHEPYRR</sequence>
<dbReference type="AlphaFoldDB" id="A0A495D1R9"/>
<evidence type="ECO:0000313" key="4">
    <source>
        <dbReference type="Proteomes" id="UP000273675"/>
    </source>
</evidence>
<evidence type="ECO:0000256" key="1">
    <source>
        <dbReference type="SAM" id="MobiDB-lite"/>
    </source>
</evidence>
<feature type="compositionally biased region" description="Pro residues" evidence="1">
    <location>
        <begin position="53"/>
        <end position="63"/>
    </location>
</feature>